<accession>A0A3M2SDB1</accession>
<dbReference type="CDD" id="cd02000">
    <property type="entry name" value="TPP_E1_PDC_ADC_BCADC"/>
    <property type="match status" value="1"/>
</dbReference>
<evidence type="ECO:0000259" key="10">
    <source>
        <dbReference type="Pfam" id="PF00676"/>
    </source>
</evidence>
<evidence type="ECO:0000256" key="4">
    <source>
        <dbReference type="ARBA" id="ARBA00022723"/>
    </source>
</evidence>
<reference evidence="11 12" key="1">
    <citation type="submission" date="2017-06" db="EMBL/GenBank/DDBJ databases">
        <title>Comparative genomic analysis of Ambrosia Fusariam Clade fungi.</title>
        <authorList>
            <person name="Stajich J.E."/>
            <person name="Carrillo J."/>
            <person name="Kijimoto T."/>
            <person name="Eskalen A."/>
            <person name="O'Donnell K."/>
            <person name="Kasson M."/>
        </authorList>
    </citation>
    <scope>NUCLEOTIDE SEQUENCE [LARGE SCALE GENOMIC DNA]</scope>
    <source>
        <strain evidence="11">UCR3666</strain>
    </source>
</reference>
<dbReference type="EMBL" id="NKUJ01000062">
    <property type="protein sequence ID" value="RMJ15561.1"/>
    <property type="molecule type" value="Genomic_DNA"/>
</dbReference>
<evidence type="ECO:0000256" key="9">
    <source>
        <dbReference type="RuleBase" id="RU365014"/>
    </source>
</evidence>
<dbReference type="Gene3D" id="3.40.50.970">
    <property type="match status" value="1"/>
</dbReference>
<evidence type="ECO:0000256" key="2">
    <source>
        <dbReference type="ARBA" id="ARBA00004305"/>
    </source>
</evidence>
<keyword evidence="8" id="KW-0496">Mitochondrion</keyword>
<organism evidence="11 12">
    <name type="scientific">Fusarium kuroshium</name>
    <dbReference type="NCBI Taxonomy" id="2010991"/>
    <lineage>
        <taxon>Eukaryota</taxon>
        <taxon>Fungi</taxon>
        <taxon>Dikarya</taxon>
        <taxon>Ascomycota</taxon>
        <taxon>Pezizomycotina</taxon>
        <taxon>Sordariomycetes</taxon>
        <taxon>Hypocreomycetidae</taxon>
        <taxon>Hypocreales</taxon>
        <taxon>Nectriaceae</taxon>
        <taxon>Fusarium</taxon>
        <taxon>Fusarium solani species complex</taxon>
    </lineage>
</organism>
<keyword evidence="7 9" id="KW-0560">Oxidoreductase</keyword>
<comment type="catalytic activity">
    <reaction evidence="9">
        <text>N(6)-[(R)-lipoyl]-L-lysyl-[protein] + 3-methyl-2-oxobutanoate + H(+) = N(6)-[(R)-S(8)-2-methylpropanoyldihydrolipoyl]-L-lysyl-[protein] + CO2</text>
        <dbReference type="Rhea" id="RHEA:13457"/>
        <dbReference type="Rhea" id="RHEA-COMP:10474"/>
        <dbReference type="Rhea" id="RHEA-COMP:10497"/>
        <dbReference type="ChEBI" id="CHEBI:11851"/>
        <dbReference type="ChEBI" id="CHEBI:15378"/>
        <dbReference type="ChEBI" id="CHEBI:16526"/>
        <dbReference type="ChEBI" id="CHEBI:83099"/>
        <dbReference type="ChEBI" id="CHEBI:83142"/>
        <dbReference type="EC" id="1.2.4.4"/>
    </reaction>
</comment>
<evidence type="ECO:0000256" key="6">
    <source>
        <dbReference type="ARBA" id="ARBA00022958"/>
    </source>
</evidence>
<dbReference type="GO" id="GO:0046872">
    <property type="term" value="F:metal ion binding"/>
    <property type="evidence" value="ECO:0007669"/>
    <property type="project" value="UniProtKB-KW"/>
</dbReference>
<dbReference type="OrthoDB" id="3845at2759"/>
<comment type="similarity">
    <text evidence="3 9">Belongs to the BCKDHA family.</text>
</comment>
<keyword evidence="6" id="KW-0630">Potassium</keyword>
<evidence type="ECO:0000256" key="1">
    <source>
        <dbReference type="ARBA" id="ARBA00001964"/>
    </source>
</evidence>
<name>A0A3M2SDB1_9HYPO</name>
<sequence>MTVLIRRCRGYLVNRGLAAHCRTPNASRSVRWSSTSTLATQDGQPRFPGAINSSFVRKMQWTEPSTIPTIPTYRIMNSNSIIEDETQASSEVTPERVLGWYKNMLTVNIMDGIMFDAQRHGRLSFYMVSHGEEALMVGSAAALDAGDVITTQYREHGVFLQRGYELKDFMCQLAANHNDPGKGRNMPVHYSGKNKVNIHAVASTLGTQIPHATGAGYALKMEAMENPDQEPRVAVSYFGEGAASEGDFHGALNVAATQDVPVIFICRNNGFAISTPAAQQYRGDGIAGRGAGYGIETLRVDGTDIFAVYQATKEARRRALEGGGRPILLEFMSYRISHHSTSDDSSAYRSSSDVSYWKSDERHPVARLRRWLEHQGVWDQARDAELRAQLRKDIIKELTAAENEKKPALRAIFSDVYAELTEEAEAQRQELKRIMLKYPEEYDFDQHEGGIEGL</sequence>
<dbReference type="Proteomes" id="UP000277212">
    <property type="component" value="Unassembled WGS sequence"/>
</dbReference>
<keyword evidence="12" id="KW-1185">Reference proteome</keyword>
<evidence type="ECO:0000256" key="8">
    <source>
        <dbReference type="ARBA" id="ARBA00023128"/>
    </source>
</evidence>
<dbReference type="InterPro" id="IPR050771">
    <property type="entry name" value="Alpha-ketoacid_DH_E1_comp"/>
</dbReference>
<dbReference type="FunFam" id="3.40.50.970:FF:000015">
    <property type="entry name" value="2-oxoisovalerate dehydrogenase subunit alpha"/>
    <property type="match status" value="1"/>
</dbReference>
<dbReference type="STRING" id="2010991.A0A3M2SDB1"/>
<comment type="caution">
    <text evidence="11">The sequence shown here is derived from an EMBL/GenBank/DDBJ whole genome shotgun (WGS) entry which is preliminary data.</text>
</comment>
<dbReference type="PANTHER" id="PTHR43380">
    <property type="entry name" value="2-OXOISOVALERATE DEHYDROGENASE SUBUNIT ALPHA, MITOCHONDRIAL"/>
    <property type="match status" value="1"/>
</dbReference>
<dbReference type="PANTHER" id="PTHR43380:SF1">
    <property type="entry name" value="2-OXOISOVALERATE DEHYDROGENASE SUBUNIT ALPHA, MITOCHONDRIAL"/>
    <property type="match status" value="1"/>
</dbReference>
<evidence type="ECO:0000313" key="12">
    <source>
        <dbReference type="Proteomes" id="UP000277212"/>
    </source>
</evidence>
<dbReference type="AlphaFoldDB" id="A0A3M2SDB1"/>
<evidence type="ECO:0000256" key="7">
    <source>
        <dbReference type="ARBA" id="ARBA00023002"/>
    </source>
</evidence>
<keyword evidence="9" id="KW-0786">Thiamine pyrophosphate</keyword>
<feature type="domain" description="Dehydrogenase E1 component" evidence="10">
    <location>
        <begin position="101"/>
        <end position="408"/>
    </location>
</feature>
<dbReference type="EC" id="1.2.4.4" evidence="9"/>
<keyword evidence="4" id="KW-0479">Metal-binding</keyword>
<dbReference type="InterPro" id="IPR001017">
    <property type="entry name" value="DH_E1"/>
</dbReference>
<gene>
    <name evidence="11" type="ORF">CDV36_004745</name>
</gene>
<dbReference type="GO" id="GO:0005759">
    <property type="term" value="C:mitochondrial matrix"/>
    <property type="evidence" value="ECO:0007669"/>
    <property type="project" value="UniProtKB-SubCell"/>
</dbReference>
<protein>
    <recommendedName>
        <fullName evidence="9">2-oxoisovalerate dehydrogenase subunit alpha</fullName>
        <ecNumber evidence="9">1.2.4.4</ecNumber>
    </recommendedName>
    <alternativeName>
        <fullName evidence="9">Branched-chain alpha-keto acid dehydrogenase E1 component alpha chain</fullName>
    </alternativeName>
</protein>
<evidence type="ECO:0000256" key="5">
    <source>
        <dbReference type="ARBA" id="ARBA00022946"/>
    </source>
</evidence>
<evidence type="ECO:0000256" key="3">
    <source>
        <dbReference type="ARBA" id="ARBA00008646"/>
    </source>
</evidence>
<comment type="function">
    <text evidence="9">The branched-chain alpha-keto dehydrogenase complex catalyzes the overall conversion of alpha-keto acids to acyl-CoA and CO(2). It contains multiple copies of three enzymatic components: branched-chain alpha-keto acid decarboxylase (E1), lipoamide acyltransferase (E2) and lipoamide dehydrogenase (E3).</text>
</comment>
<keyword evidence="5" id="KW-0809">Transit peptide</keyword>
<dbReference type="InterPro" id="IPR029061">
    <property type="entry name" value="THDP-binding"/>
</dbReference>
<evidence type="ECO:0000313" key="11">
    <source>
        <dbReference type="EMBL" id="RMJ15561.1"/>
    </source>
</evidence>
<dbReference type="SUPFAM" id="SSF52518">
    <property type="entry name" value="Thiamin diphosphate-binding fold (THDP-binding)"/>
    <property type="match status" value="1"/>
</dbReference>
<proteinExistence type="inferred from homology"/>
<comment type="subcellular location">
    <subcellularLocation>
        <location evidence="2">Mitochondrion matrix</location>
    </subcellularLocation>
</comment>
<dbReference type="GO" id="GO:0003863">
    <property type="term" value="F:branched-chain 2-oxo acid dehydrogenase activity"/>
    <property type="evidence" value="ECO:0007669"/>
    <property type="project" value="UniProtKB-EC"/>
</dbReference>
<dbReference type="GO" id="GO:0009083">
    <property type="term" value="P:branched-chain amino acid catabolic process"/>
    <property type="evidence" value="ECO:0007669"/>
    <property type="project" value="TreeGrafter"/>
</dbReference>
<comment type="cofactor">
    <cofactor evidence="1 9">
        <name>thiamine diphosphate</name>
        <dbReference type="ChEBI" id="CHEBI:58937"/>
    </cofactor>
</comment>
<dbReference type="Pfam" id="PF00676">
    <property type="entry name" value="E1_dh"/>
    <property type="match status" value="1"/>
</dbReference>